<gene>
    <name evidence="6 9" type="primary">bamD</name>
    <name evidence="9" type="ORF">Talka_00234</name>
</gene>
<proteinExistence type="inferred from homology"/>
<dbReference type="GO" id="GO:1990063">
    <property type="term" value="C:Bam protein complex"/>
    <property type="evidence" value="ECO:0007669"/>
    <property type="project" value="TreeGrafter"/>
</dbReference>
<feature type="signal peptide" evidence="7">
    <location>
        <begin position="1"/>
        <end position="26"/>
    </location>
</feature>
<dbReference type="InterPro" id="IPR039565">
    <property type="entry name" value="BamD-like"/>
</dbReference>
<evidence type="ECO:0000256" key="6">
    <source>
        <dbReference type="HAMAP-Rule" id="MF_00922"/>
    </source>
</evidence>
<name>A0A554WDA1_9BURK</name>
<keyword evidence="4 6" id="KW-0998">Cell outer membrane</keyword>
<dbReference type="GO" id="GO:0043165">
    <property type="term" value="P:Gram-negative-bacterium-type cell outer membrane assembly"/>
    <property type="evidence" value="ECO:0007669"/>
    <property type="project" value="UniProtKB-UniRule"/>
</dbReference>
<evidence type="ECO:0000313" key="10">
    <source>
        <dbReference type="Proteomes" id="UP000315736"/>
    </source>
</evidence>
<dbReference type="Proteomes" id="UP000315736">
    <property type="component" value="Unassembled WGS sequence"/>
</dbReference>
<dbReference type="PROSITE" id="PS51257">
    <property type="entry name" value="PROKAR_LIPOPROTEIN"/>
    <property type="match status" value="1"/>
</dbReference>
<dbReference type="EMBL" id="VJNB01000001">
    <property type="protein sequence ID" value="TSE21559.1"/>
    <property type="molecule type" value="Genomic_DNA"/>
</dbReference>
<dbReference type="PANTHER" id="PTHR37423:SF1">
    <property type="entry name" value="OUTER MEMBRANE PROTEIN ASSEMBLY FACTOR BAMD"/>
    <property type="match status" value="1"/>
</dbReference>
<dbReference type="NCBIfam" id="TIGR03302">
    <property type="entry name" value="OM_YfiO"/>
    <property type="match status" value="1"/>
</dbReference>
<dbReference type="OrthoDB" id="9779191at2"/>
<protein>
    <recommendedName>
        <fullName evidence="6">Outer membrane protein assembly factor BamD</fullName>
    </recommendedName>
</protein>
<dbReference type="CDD" id="cd15830">
    <property type="entry name" value="BamD"/>
    <property type="match status" value="1"/>
</dbReference>
<dbReference type="Gene3D" id="1.25.40.10">
    <property type="entry name" value="Tetratricopeptide repeat domain"/>
    <property type="match status" value="1"/>
</dbReference>
<comment type="caution">
    <text evidence="9">The sequence shown here is derived from an EMBL/GenBank/DDBJ whole genome shotgun (WGS) entry which is preliminary data.</text>
</comment>
<keyword evidence="1 6" id="KW-0732">Signal</keyword>
<comment type="subunit">
    <text evidence="6">Part of the Bam complex.</text>
</comment>
<comment type="subcellular location">
    <subcellularLocation>
        <location evidence="6">Cell outer membrane</location>
        <topology evidence="6">Lipid-anchor</topology>
    </subcellularLocation>
</comment>
<evidence type="ECO:0000256" key="2">
    <source>
        <dbReference type="ARBA" id="ARBA00023136"/>
    </source>
</evidence>
<dbReference type="AlphaFoldDB" id="A0A554WDA1"/>
<keyword evidence="2 6" id="KW-0472">Membrane</keyword>
<evidence type="ECO:0000313" key="9">
    <source>
        <dbReference type="EMBL" id="TSE21559.1"/>
    </source>
</evidence>
<dbReference type="InterPro" id="IPR011990">
    <property type="entry name" value="TPR-like_helical_dom_sf"/>
</dbReference>
<dbReference type="Pfam" id="PF13525">
    <property type="entry name" value="YfiO"/>
    <property type="match status" value="1"/>
</dbReference>
<evidence type="ECO:0000256" key="3">
    <source>
        <dbReference type="ARBA" id="ARBA00023139"/>
    </source>
</evidence>
<dbReference type="RefSeq" id="WP_143889451.1">
    <property type="nucleotide sequence ID" value="NZ_VJNB01000001.1"/>
</dbReference>
<dbReference type="GO" id="GO:0051205">
    <property type="term" value="P:protein insertion into membrane"/>
    <property type="evidence" value="ECO:0007669"/>
    <property type="project" value="UniProtKB-UniRule"/>
</dbReference>
<dbReference type="InterPro" id="IPR017689">
    <property type="entry name" value="BamD"/>
</dbReference>
<dbReference type="SUPFAM" id="SSF48452">
    <property type="entry name" value="TPR-like"/>
    <property type="match status" value="1"/>
</dbReference>
<evidence type="ECO:0000256" key="5">
    <source>
        <dbReference type="ARBA" id="ARBA00023288"/>
    </source>
</evidence>
<organism evidence="9 10">
    <name type="scientific">Tepidimonas alkaliphilus</name>
    <dbReference type="NCBI Taxonomy" id="2588942"/>
    <lineage>
        <taxon>Bacteria</taxon>
        <taxon>Pseudomonadati</taxon>
        <taxon>Pseudomonadota</taxon>
        <taxon>Betaproteobacteria</taxon>
        <taxon>Burkholderiales</taxon>
        <taxon>Tepidimonas</taxon>
    </lineage>
</organism>
<feature type="domain" description="Outer membrane lipoprotein BamD-like" evidence="8">
    <location>
        <begin position="41"/>
        <end position="245"/>
    </location>
</feature>
<keyword evidence="10" id="KW-1185">Reference proteome</keyword>
<keyword evidence="5 6" id="KW-0449">Lipoprotein</keyword>
<dbReference type="PANTHER" id="PTHR37423">
    <property type="entry name" value="SOLUBLE LYTIC MUREIN TRANSGLYCOSYLASE-RELATED"/>
    <property type="match status" value="1"/>
</dbReference>
<comment type="function">
    <text evidence="6">Part of the outer membrane protein assembly complex, which is involved in assembly and insertion of beta-barrel proteins into the outer membrane.</text>
</comment>
<accession>A0A554WDA1</accession>
<feature type="chain" id="PRO_5022277292" description="Outer membrane protein assembly factor BamD" evidence="7">
    <location>
        <begin position="27"/>
        <end position="273"/>
    </location>
</feature>
<keyword evidence="3 6" id="KW-0564">Palmitate</keyword>
<sequence>MRPRFPTLLSWPGRACALAVLTAALAGCASSPPKDATANWSPNKLYAEAMDERAAGNYDKAIQYFEKLEGRAAGTPLAQQAQLEKAYTHYKNGEPAQALATLDRFMRLHPTSPALDYALYLKGLVNFNDNLGLFGFISQQDLSERDQKAAKDSFEAFKQLVERFPDSRYAADARQRMVYIVNALAQSEVHIARYYFRRGAYVAAINRAQLAIRDYPNAPANEEALYLLYKSYEALGMEQQAHDARRVLELNFPQSTLLTRGLTIDRGPWWRLW</sequence>
<reference evidence="9 10" key="1">
    <citation type="submission" date="2019-07" db="EMBL/GenBank/DDBJ databases">
        <title>Tepidimonas alkaliphilus YIM 72238 draft genome.</title>
        <authorList>
            <person name="Da Costa M.S."/>
            <person name="Froufe H.J.C."/>
            <person name="Egas C."/>
            <person name="Albuquerque L."/>
        </authorList>
    </citation>
    <scope>NUCLEOTIDE SEQUENCE [LARGE SCALE GENOMIC DNA]</scope>
    <source>
        <strain evidence="9 10">YIM 72238</strain>
    </source>
</reference>
<evidence type="ECO:0000256" key="1">
    <source>
        <dbReference type="ARBA" id="ARBA00022729"/>
    </source>
</evidence>
<evidence type="ECO:0000256" key="4">
    <source>
        <dbReference type="ARBA" id="ARBA00023237"/>
    </source>
</evidence>
<evidence type="ECO:0000256" key="7">
    <source>
        <dbReference type="SAM" id="SignalP"/>
    </source>
</evidence>
<comment type="similarity">
    <text evidence="6">Belongs to the BamD family.</text>
</comment>
<evidence type="ECO:0000259" key="8">
    <source>
        <dbReference type="Pfam" id="PF13525"/>
    </source>
</evidence>
<dbReference type="HAMAP" id="MF_00922">
    <property type="entry name" value="OM_assembly_BamD"/>
    <property type="match status" value="1"/>
</dbReference>